<accession>A0ABT3R755</accession>
<gene>
    <name evidence="2" type="ORF">ON753_21745</name>
</gene>
<evidence type="ECO:0000313" key="2">
    <source>
        <dbReference type="EMBL" id="MCX2724963.1"/>
    </source>
</evidence>
<protein>
    <submittedName>
        <fullName evidence="2">DUF6064 family protein</fullName>
    </submittedName>
</protein>
<feature type="transmembrane region" description="Helical" evidence="1">
    <location>
        <begin position="200"/>
        <end position="218"/>
    </location>
</feature>
<dbReference type="Pfam" id="PF19540">
    <property type="entry name" value="DUF6064"/>
    <property type="match status" value="1"/>
</dbReference>
<keyword evidence="1" id="KW-0472">Membrane</keyword>
<keyword evidence="3" id="KW-1185">Reference proteome</keyword>
<feature type="transmembrane region" description="Helical" evidence="1">
    <location>
        <begin position="177"/>
        <end position="194"/>
    </location>
</feature>
<feature type="transmembrane region" description="Helical" evidence="1">
    <location>
        <begin position="86"/>
        <end position="107"/>
    </location>
</feature>
<name>A0ABT3R755_9HYPH</name>
<proteinExistence type="predicted"/>
<evidence type="ECO:0000313" key="3">
    <source>
        <dbReference type="Proteomes" id="UP001300261"/>
    </source>
</evidence>
<keyword evidence="1" id="KW-0812">Transmembrane</keyword>
<dbReference type="InterPro" id="IPR045708">
    <property type="entry name" value="DUF6064"/>
</dbReference>
<comment type="caution">
    <text evidence="2">The sequence shown here is derived from an EMBL/GenBank/DDBJ whole genome shotgun (WGS) entry which is preliminary data.</text>
</comment>
<dbReference type="RefSeq" id="WP_265965392.1">
    <property type="nucleotide sequence ID" value="NZ_JAPEVI010000003.1"/>
</dbReference>
<sequence length="235" mass="25843">MSQWWTYRPEDFLLFSEQVYWRLFALTNAAVWPWPVAALALGAAILALAMMRRAVADRLIAAILAAGWLVVAWVFFWSRYRTVNWAASYVAPLFVLEAALLFVIGSMRNNLSFRVTKDPGVILGLLLFVYALAIHPLTALAAGRPLGTSELFAVAPDPTAIGTLGLLAAARGGAERWWLLPVPFLWCLLSWATLETLGTWEGRLVLASAVCALFALLLNRSSARKPFQGTDTGPH</sequence>
<organism evidence="2 3">
    <name type="scientific">Roseibium salinum</name>
    <dbReference type="NCBI Taxonomy" id="1604349"/>
    <lineage>
        <taxon>Bacteria</taxon>
        <taxon>Pseudomonadati</taxon>
        <taxon>Pseudomonadota</taxon>
        <taxon>Alphaproteobacteria</taxon>
        <taxon>Hyphomicrobiales</taxon>
        <taxon>Stappiaceae</taxon>
        <taxon>Roseibium</taxon>
    </lineage>
</organism>
<reference evidence="2 3" key="1">
    <citation type="journal article" date="2016" name="Int. J. Syst. Evol. Microbiol.">
        <title>Labrenzia salina sp. nov., isolated from the rhizosphere of the halophyte Arthrocnemum macrostachyum.</title>
        <authorList>
            <person name="Camacho M."/>
            <person name="Redondo-Gomez S."/>
            <person name="Rodriguez-Llorente I."/>
            <person name="Rohde M."/>
            <person name="Sproer C."/>
            <person name="Schumann P."/>
            <person name="Klenk H.P."/>
            <person name="Montero-Calasanz M.D.C."/>
        </authorList>
    </citation>
    <scope>NUCLEOTIDE SEQUENCE [LARGE SCALE GENOMIC DNA]</scope>
    <source>
        <strain evidence="2 3">DSM 29163</strain>
    </source>
</reference>
<feature type="transmembrane region" description="Helical" evidence="1">
    <location>
        <begin position="20"/>
        <end position="47"/>
    </location>
</feature>
<dbReference type="EMBL" id="JAPEVI010000003">
    <property type="protein sequence ID" value="MCX2724963.1"/>
    <property type="molecule type" value="Genomic_DNA"/>
</dbReference>
<feature type="transmembrane region" description="Helical" evidence="1">
    <location>
        <begin position="119"/>
        <end position="139"/>
    </location>
</feature>
<feature type="transmembrane region" description="Helical" evidence="1">
    <location>
        <begin position="151"/>
        <end position="170"/>
    </location>
</feature>
<evidence type="ECO:0000256" key="1">
    <source>
        <dbReference type="SAM" id="Phobius"/>
    </source>
</evidence>
<feature type="transmembrane region" description="Helical" evidence="1">
    <location>
        <begin position="59"/>
        <end position="80"/>
    </location>
</feature>
<dbReference type="Proteomes" id="UP001300261">
    <property type="component" value="Unassembled WGS sequence"/>
</dbReference>
<keyword evidence="1" id="KW-1133">Transmembrane helix</keyword>